<evidence type="ECO:0000256" key="5">
    <source>
        <dbReference type="ARBA" id="ARBA00022692"/>
    </source>
</evidence>
<keyword evidence="6 8" id="KW-1133">Transmembrane helix</keyword>
<dbReference type="InterPro" id="IPR002781">
    <property type="entry name" value="TM_pro_TauE-like"/>
</dbReference>
<keyword evidence="7 8" id="KW-0472">Membrane</keyword>
<gene>
    <name evidence="9" type="ORF">C1H84_04405</name>
</gene>
<reference evidence="9 10" key="1">
    <citation type="submission" date="2018-01" db="EMBL/GenBank/DDBJ databases">
        <title>Glutamicibacter soli strain NHPC-3 Whole genome sequence and assembly.</title>
        <authorList>
            <person name="Choudhury P."/>
            <person name="Gupta D."/>
            <person name="Sengupta K."/>
            <person name="Jawed A."/>
            <person name="Sultana N."/>
            <person name="Saha P."/>
        </authorList>
    </citation>
    <scope>NUCLEOTIDE SEQUENCE [LARGE SCALE GENOMIC DNA]</scope>
    <source>
        <strain evidence="9 10">NHPC-3</strain>
    </source>
</reference>
<keyword evidence="10" id="KW-1185">Reference proteome</keyword>
<dbReference type="Proteomes" id="UP000252167">
    <property type="component" value="Unassembled WGS sequence"/>
</dbReference>
<sequence>MQEVLDFLSVNGEPVSLWPLLLLLLAGFGAGWIDAVVGGGGLIQLPALLLFPGISPVQALATNKMASIFGTATSAVTYYRRTSPDLKTAIPMALTAMVGAFGGAALATMLPAAAIKPIIIAALVAVLLFTMLKPRAGELSRLRYSGKQHYLRAVLIGLVIGGYDGIIGPGTGSFLIIAMVTVLGYNFLQSSAKAKIVNLLTNFGALALFLPTGHVLLGVGLAMGVMNMLGGYLGARMAISKGSKFIRIVFVVVVAALILKLGSDLVLGN</sequence>
<feature type="transmembrane region" description="Helical" evidence="8">
    <location>
        <begin position="113"/>
        <end position="132"/>
    </location>
</feature>
<organism evidence="9 10">
    <name type="scientific">Glutamicibacter soli</name>
    <dbReference type="NCBI Taxonomy" id="453836"/>
    <lineage>
        <taxon>Bacteria</taxon>
        <taxon>Bacillati</taxon>
        <taxon>Actinomycetota</taxon>
        <taxon>Actinomycetes</taxon>
        <taxon>Micrococcales</taxon>
        <taxon>Micrococcaceae</taxon>
        <taxon>Glutamicibacter</taxon>
    </lineage>
</organism>
<feature type="transmembrane region" description="Helical" evidence="8">
    <location>
        <begin position="245"/>
        <end position="263"/>
    </location>
</feature>
<dbReference type="GO" id="GO:0005886">
    <property type="term" value="C:plasma membrane"/>
    <property type="evidence" value="ECO:0007669"/>
    <property type="project" value="UniProtKB-SubCell"/>
</dbReference>
<name>A0A365YIZ4_9MICC</name>
<evidence type="ECO:0000313" key="10">
    <source>
        <dbReference type="Proteomes" id="UP000252167"/>
    </source>
</evidence>
<evidence type="ECO:0000256" key="7">
    <source>
        <dbReference type="ARBA" id="ARBA00023136"/>
    </source>
</evidence>
<feature type="transmembrane region" description="Helical" evidence="8">
    <location>
        <begin position="20"/>
        <end position="43"/>
    </location>
</feature>
<comment type="subcellular location">
    <subcellularLocation>
        <location evidence="1 8">Cell membrane</location>
        <topology evidence="1 8">Multi-pass membrane protein</topology>
    </subcellularLocation>
</comment>
<evidence type="ECO:0000256" key="6">
    <source>
        <dbReference type="ARBA" id="ARBA00022989"/>
    </source>
</evidence>
<dbReference type="PANTHER" id="PTHR30269:SF0">
    <property type="entry name" value="MEMBRANE TRANSPORTER PROTEIN YFCA-RELATED"/>
    <property type="match status" value="1"/>
</dbReference>
<feature type="transmembrane region" description="Helical" evidence="8">
    <location>
        <begin position="153"/>
        <end position="185"/>
    </location>
</feature>
<evidence type="ECO:0000256" key="8">
    <source>
        <dbReference type="RuleBase" id="RU363041"/>
    </source>
</evidence>
<keyword evidence="3" id="KW-0813">Transport</keyword>
<evidence type="ECO:0000256" key="2">
    <source>
        <dbReference type="ARBA" id="ARBA00009142"/>
    </source>
</evidence>
<proteinExistence type="inferred from homology"/>
<dbReference type="Pfam" id="PF01925">
    <property type="entry name" value="TauE"/>
    <property type="match status" value="1"/>
</dbReference>
<feature type="transmembrane region" description="Helical" evidence="8">
    <location>
        <begin position="205"/>
        <end position="233"/>
    </location>
</feature>
<protein>
    <recommendedName>
        <fullName evidence="8">Probable membrane transporter protein</fullName>
    </recommendedName>
</protein>
<evidence type="ECO:0000256" key="4">
    <source>
        <dbReference type="ARBA" id="ARBA00022475"/>
    </source>
</evidence>
<comment type="caution">
    <text evidence="9">The sequence shown here is derived from an EMBL/GenBank/DDBJ whole genome shotgun (WGS) entry which is preliminary data.</text>
</comment>
<dbReference type="InterPro" id="IPR052017">
    <property type="entry name" value="TSUP"/>
</dbReference>
<evidence type="ECO:0000313" key="9">
    <source>
        <dbReference type="EMBL" id="RBM02685.1"/>
    </source>
</evidence>
<comment type="similarity">
    <text evidence="2 8">Belongs to the 4-toluene sulfonate uptake permease (TSUP) (TC 2.A.102) family.</text>
</comment>
<evidence type="ECO:0000256" key="1">
    <source>
        <dbReference type="ARBA" id="ARBA00004651"/>
    </source>
</evidence>
<accession>A0A365YIZ4</accession>
<dbReference type="AlphaFoldDB" id="A0A365YIZ4"/>
<keyword evidence="4 8" id="KW-1003">Cell membrane</keyword>
<dbReference type="PANTHER" id="PTHR30269">
    <property type="entry name" value="TRANSMEMBRANE PROTEIN YFCA"/>
    <property type="match status" value="1"/>
</dbReference>
<dbReference type="EMBL" id="POAF01000002">
    <property type="protein sequence ID" value="RBM02685.1"/>
    <property type="molecule type" value="Genomic_DNA"/>
</dbReference>
<keyword evidence="5 8" id="KW-0812">Transmembrane</keyword>
<evidence type="ECO:0000256" key="3">
    <source>
        <dbReference type="ARBA" id="ARBA00022448"/>
    </source>
</evidence>